<gene>
    <name evidence="1" type="ORF">AEK19_MT2000</name>
</gene>
<name>A0A1Y0B422_9LAMI</name>
<accession>A0A1Y0B422</accession>
<protein>
    <submittedName>
        <fullName evidence="1">Uncharacterized protein</fullName>
    </submittedName>
</protein>
<proteinExistence type="predicted"/>
<dbReference type="EMBL" id="KY774314">
    <property type="protein sequence ID" value="ART32162.1"/>
    <property type="molecule type" value="Genomic_DNA"/>
</dbReference>
<keyword evidence="1" id="KW-0496">Mitochondrion</keyword>
<dbReference type="AlphaFoldDB" id="A0A1Y0B422"/>
<reference evidence="1" key="1">
    <citation type="submission" date="2017-03" db="EMBL/GenBank/DDBJ databases">
        <title>The mitochondrial genome of the carnivorous plant Utricularia reniformis (Lentibulariaceae): structure, comparative analysis and evolutionary landmarks.</title>
        <authorList>
            <person name="Silva S.R."/>
            <person name="Alvarenga D.O."/>
            <person name="Michael T.P."/>
            <person name="Miranda V.F.O."/>
            <person name="Varani A.M."/>
        </authorList>
    </citation>
    <scope>NUCLEOTIDE SEQUENCE</scope>
</reference>
<sequence>MGSIEELYRLLFNSERESYQSRNTFDCSIQKIA</sequence>
<evidence type="ECO:0000313" key="1">
    <source>
        <dbReference type="EMBL" id="ART32162.1"/>
    </source>
</evidence>
<geneLocation type="mitochondrion" evidence="1"/>
<organism evidence="1">
    <name type="scientific">Utricularia reniformis</name>
    <dbReference type="NCBI Taxonomy" id="192314"/>
    <lineage>
        <taxon>Eukaryota</taxon>
        <taxon>Viridiplantae</taxon>
        <taxon>Streptophyta</taxon>
        <taxon>Embryophyta</taxon>
        <taxon>Tracheophyta</taxon>
        <taxon>Spermatophyta</taxon>
        <taxon>Magnoliopsida</taxon>
        <taxon>eudicotyledons</taxon>
        <taxon>Gunneridae</taxon>
        <taxon>Pentapetalae</taxon>
        <taxon>asterids</taxon>
        <taxon>lamiids</taxon>
        <taxon>Lamiales</taxon>
        <taxon>Lentibulariaceae</taxon>
        <taxon>Utricularia</taxon>
    </lineage>
</organism>